<dbReference type="PANTHER" id="PTHR33223">
    <property type="entry name" value="CCHC-TYPE DOMAIN-CONTAINING PROTEIN"/>
    <property type="match status" value="1"/>
</dbReference>
<protein>
    <submittedName>
        <fullName evidence="2">Probable inactive receptor kinase</fullName>
    </submittedName>
</protein>
<dbReference type="GO" id="GO:0016301">
    <property type="term" value="F:kinase activity"/>
    <property type="evidence" value="ECO:0007669"/>
    <property type="project" value="UniProtKB-KW"/>
</dbReference>
<dbReference type="Pfam" id="PF00646">
    <property type="entry name" value="F-box"/>
    <property type="match status" value="1"/>
</dbReference>
<organism evidence="2 3">
    <name type="scientific">Tanacetum coccineum</name>
    <dbReference type="NCBI Taxonomy" id="301880"/>
    <lineage>
        <taxon>Eukaryota</taxon>
        <taxon>Viridiplantae</taxon>
        <taxon>Streptophyta</taxon>
        <taxon>Embryophyta</taxon>
        <taxon>Tracheophyta</taxon>
        <taxon>Spermatophyta</taxon>
        <taxon>Magnoliopsida</taxon>
        <taxon>eudicotyledons</taxon>
        <taxon>Gunneridae</taxon>
        <taxon>Pentapetalae</taxon>
        <taxon>asterids</taxon>
        <taxon>campanulids</taxon>
        <taxon>Asterales</taxon>
        <taxon>Asteraceae</taxon>
        <taxon>Asteroideae</taxon>
        <taxon>Anthemideae</taxon>
        <taxon>Anthemidinae</taxon>
        <taxon>Tanacetum</taxon>
    </lineage>
</organism>
<dbReference type="SMART" id="SM00256">
    <property type="entry name" value="FBOX"/>
    <property type="match status" value="1"/>
</dbReference>
<evidence type="ECO:0000313" key="2">
    <source>
        <dbReference type="EMBL" id="GJT37730.1"/>
    </source>
</evidence>
<dbReference type="EMBL" id="BQNB010015247">
    <property type="protein sequence ID" value="GJT37730.1"/>
    <property type="molecule type" value="Genomic_DNA"/>
</dbReference>
<dbReference type="Proteomes" id="UP001151760">
    <property type="component" value="Unassembled WGS sequence"/>
</dbReference>
<gene>
    <name evidence="2" type="ORF">Tco_0937595</name>
</gene>
<name>A0ABQ5DEP0_9ASTR</name>
<accession>A0ABQ5DEP0</accession>
<dbReference type="InterPro" id="IPR036047">
    <property type="entry name" value="F-box-like_dom_sf"/>
</dbReference>
<evidence type="ECO:0000259" key="1">
    <source>
        <dbReference type="SMART" id="SM00256"/>
    </source>
</evidence>
<keyword evidence="2" id="KW-0418">Kinase</keyword>
<dbReference type="PANTHER" id="PTHR33223:SF11">
    <property type="entry name" value="ELEMENT PROTEIN, PUTATIVE-RELATED"/>
    <property type="match status" value="1"/>
</dbReference>
<evidence type="ECO:0000313" key="3">
    <source>
        <dbReference type="Proteomes" id="UP001151760"/>
    </source>
</evidence>
<comment type="caution">
    <text evidence="2">The sequence shown here is derived from an EMBL/GenBank/DDBJ whole genome shotgun (WGS) entry which is preliminary data.</text>
</comment>
<dbReference type="InterPro" id="IPR005162">
    <property type="entry name" value="Retrotrans_gag_dom"/>
</dbReference>
<keyword evidence="2" id="KW-0808">Transferase</keyword>
<dbReference type="InterPro" id="IPR001810">
    <property type="entry name" value="F-box_dom"/>
</dbReference>
<keyword evidence="3" id="KW-1185">Reference proteome</keyword>
<sequence length="452" mass="52910">MNKSRKLLSLLRKIGSWKNMFLCGKKSLEKPKLELPREIIEWEILPRLPAKSLPQFMCVCKQWRSLISSCEFTRKNLHYLKNQQSLTHRKVIEIDRLSKTFTTRDCDDLNNHNLTTTRSIPFVNEAQKVNLLASFDGLKLALIIETDGELWRDGWLIEGVEGHGFSTYHTSPLTFDEMEVLGRNLEANKRLIMEYLVNISKRRAFWSLNEDILKNTVLTTNTPYPSRKIRRIRACTHQRPQRKQAQYAVSREGQYAVLEIYHDSFEVDNPFDSIFVCMNLLVLVWNMLLDSFPYLDYLKLDHCYLLPISLPELFVSSHGGSVWMHPRSSRPKIDNKDQFELKGQFLKEIRENTFSGSDHEDANEHIEKVLKIVDLFHVPNITIDQLMLRVFPISLTGAASRWLRNEPTGSIKTWEDLKTKFLNKYCPPSRTVKKMEEINNFQQEPDETLYQA</sequence>
<dbReference type="CDD" id="cd22157">
    <property type="entry name" value="F-box_AtFBW1-like"/>
    <property type="match status" value="1"/>
</dbReference>
<reference evidence="2" key="2">
    <citation type="submission" date="2022-01" db="EMBL/GenBank/DDBJ databases">
        <authorList>
            <person name="Yamashiro T."/>
            <person name="Shiraishi A."/>
            <person name="Satake H."/>
            <person name="Nakayama K."/>
        </authorList>
    </citation>
    <scope>NUCLEOTIDE SEQUENCE</scope>
</reference>
<feature type="domain" description="F-box" evidence="1">
    <location>
        <begin position="35"/>
        <end position="76"/>
    </location>
</feature>
<keyword evidence="2" id="KW-0675">Receptor</keyword>
<reference evidence="2" key="1">
    <citation type="journal article" date="2022" name="Int. J. Mol. Sci.">
        <title>Draft Genome of Tanacetum Coccineum: Genomic Comparison of Closely Related Tanacetum-Family Plants.</title>
        <authorList>
            <person name="Yamashiro T."/>
            <person name="Shiraishi A."/>
            <person name="Nakayama K."/>
            <person name="Satake H."/>
        </authorList>
    </citation>
    <scope>NUCLEOTIDE SEQUENCE</scope>
</reference>
<dbReference type="Gene3D" id="1.20.1280.50">
    <property type="match status" value="1"/>
</dbReference>
<dbReference type="Pfam" id="PF03732">
    <property type="entry name" value="Retrotrans_gag"/>
    <property type="match status" value="1"/>
</dbReference>
<dbReference type="SUPFAM" id="SSF81383">
    <property type="entry name" value="F-box domain"/>
    <property type="match status" value="1"/>
</dbReference>
<proteinExistence type="predicted"/>